<feature type="non-terminal residue" evidence="4">
    <location>
        <position position="229"/>
    </location>
</feature>
<evidence type="ECO:0000256" key="1">
    <source>
        <dbReference type="SAM" id="Coils"/>
    </source>
</evidence>
<reference evidence="4 5" key="1">
    <citation type="submission" date="2015-07" db="EMBL/GenBank/DDBJ databases">
        <title>The genome of Dufourea novaeangliae.</title>
        <authorList>
            <person name="Pan H."/>
            <person name="Kapheim K."/>
        </authorList>
    </citation>
    <scope>NUCLEOTIDE SEQUENCE [LARGE SCALE GENOMIC DNA]</scope>
    <source>
        <strain evidence="4">0120121106</strain>
        <tissue evidence="4">Whole body</tissue>
    </source>
</reference>
<dbReference type="AlphaFoldDB" id="A0A154PIM0"/>
<dbReference type="GO" id="GO:0016301">
    <property type="term" value="F:kinase activity"/>
    <property type="evidence" value="ECO:0007669"/>
    <property type="project" value="UniProtKB-KW"/>
</dbReference>
<sequence length="229" mass="26675">VMQSIFGDELRDLRRGKNKRRWQPLDISVTLIPQRGMSGPAEVYAQIDLHVACSDKYPNEVPNIELKNSRGLSNEQVAVLYSALVDLTTRLRGEVMIFELAQHVQKYLHENNKPRYSSFYEEMVSRRQEKIELEMVEKQLKEDKERQVLQDEIQKRQEALKAEIRNRKESIRLCNNRSDNPSQSIPSSPQERSRTYSRRRCASSSESSDGFLCEHKGTKLLHFDHTKGV</sequence>
<keyword evidence="5" id="KW-1185">Reference proteome</keyword>
<evidence type="ECO:0000259" key="3">
    <source>
        <dbReference type="PROSITE" id="PS50908"/>
    </source>
</evidence>
<feature type="domain" description="RWD" evidence="3">
    <location>
        <begin position="1"/>
        <end position="111"/>
    </location>
</feature>
<dbReference type="InterPro" id="IPR006575">
    <property type="entry name" value="RWD_dom"/>
</dbReference>
<dbReference type="STRING" id="178035.A0A154PIM0"/>
<dbReference type="InterPro" id="IPR016135">
    <property type="entry name" value="UBQ-conjugating_enzyme/RWD"/>
</dbReference>
<feature type="coiled-coil region" evidence="1">
    <location>
        <begin position="126"/>
        <end position="166"/>
    </location>
</feature>
<dbReference type="OrthoDB" id="6778822at2759"/>
<evidence type="ECO:0000313" key="4">
    <source>
        <dbReference type="EMBL" id="KZC11662.1"/>
    </source>
</evidence>
<feature type="region of interest" description="Disordered" evidence="2">
    <location>
        <begin position="174"/>
        <end position="209"/>
    </location>
</feature>
<keyword evidence="4" id="KW-0418">Kinase</keyword>
<dbReference type="GO" id="GO:0005634">
    <property type="term" value="C:nucleus"/>
    <property type="evidence" value="ECO:0007669"/>
    <property type="project" value="TreeGrafter"/>
</dbReference>
<dbReference type="EMBL" id="KQ434924">
    <property type="protein sequence ID" value="KZC11662.1"/>
    <property type="molecule type" value="Genomic_DNA"/>
</dbReference>
<feature type="non-terminal residue" evidence="4">
    <location>
        <position position="1"/>
    </location>
</feature>
<dbReference type="GO" id="GO:0003743">
    <property type="term" value="F:translation initiation factor activity"/>
    <property type="evidence" value="ECO:0007669"/>
    <property type="project" value="UniProtKB-KW"/>
</dbReference>
<dbReference type="PANTHER" id="PTHR13198">
    <property type="entry name" value="RING FINGER PROTEIN 25"/>
    <property type="match status" value="1"/>
</dbReference>
<proteinExistence type="predicted"/>
<dbReference type="GO" id="GO:0061630">
    <property type="term" value="F:ubiquitin protein ligase activity"/>
    <property type="evidence" value="ECO:0007669"/>
    <property type="project" value="InterPro"/>
</dbReference>
<organism evidence="4 5">
    <name type="scientific">Dufourea novaeangliae</name>
    <name type="common">Sweat bee</name>
    <dbReference type="NCBI Taxonomy" id="178035"/>
    <lineage>
        <taxon>Eukaryota</taxon>
        <taxon>Metazoa</taxon>
        <taxon>Ecdysozoa</taxon>
        <taxon>Arthropoda</taxon>
        <taxon>Hexapoda</taxon>
        <taxon>Insecta</taxon>
        <taxon>Pterygota</taxon>
        <taxon>Neoptera</taxon>
        <taxon>Endopterygota</taxon>
        <taxon>Hymenoptera</taxon>
        <taxon>Apocrita</taxon>
        <taxon>Aculeata</taxon>
        <taxon>Apoidea</taxon>
        <taxon>Anthophila</taxon>
        <taxon>Halictidae</taxon>
        <taxon>Rophitinae</taxon>
        <taxon>Dufourea</taxon>
    </lineage>
</organism>
<keyword evidence="4" id="KW-0396">Initiation factor</keyword>
<dbReference type="FunFam" id="3.10.110.10:FF:000057">
    <property type="entry name" value="eukaryotic translation initiation factor 2-alpha kinase 4"/>
    <property type="match status" value="1"/>
</dbReference>
<dbReference type="Pfam" id="PF05773">
    <property type="entry name" value="RWD"/>
    <property type="match status" value="1"/>
</dbReference>
<feature type="compositionally biased region" description="Polar residues" evidence="2">
    <location>
        <begin position="174"/>
        <end position="190"/>
    </location>
</feature>
<keyword evidence="4" id="KW-0648">Protein biosynthesis</keyword>
<dbReference type="GO" id="GO:0016567">
    <property type="term" value="P:protein ubiquitination"/>
    <property type="evidence" value="ECO:0007669"/>
    <property type="project" value="TreeGrafter"/>
</dbReference>
<dbReference type="SUPFAM" id="SSF54495">
    <property type="entry name" value="UBC-like"/>
    <property type="match status" value="1"/>
</dbReference>
<accession>A0A154PIM0</accession>
<evidence type="ECO:0000256" key="2">
    <source>
        <dbReference type="SAM" id="MobiDB-lite"/>
    </source>
</evidence>
<evidence type="ECO:0000313" key="5">
    <source>
        <dbReference type="Proteomes" id="UP000076502"/>
    </source>
</evidence>
<protein>
    <submittedName>
        <fullName evidence="4">Eukaryotic translation initiation factor 2-alpha kinase 4</fullName>
    </submittedName>
</protein>
<dbReference type="Gene3D" id="3.10.110.10">
    <property type="entry name" value="Ubiquitin Conjugating Enzyme"/>
    <property type="match status" value="1"/>
</dbReference>
<dbReference type="PROSITE" id="PS50908">
    <property type="entry name" value="RWD"/>
    <property type="match status" value="1"/>
</dbReference>
<name>A0A154PIM0_DUFNO</name>
<dbReference type="PANTHER" id="PTHR13198:SF4">
    <property type="entry name" value="E3 UBIQUITIN-PROTEIN LIGASE RNF25"/>
    <property type="match status" value="1"/>
</dbReference>
<keyword evidence="4" id="KW-0808">Transferase</keyword>
<gene>
    <name evidence="4" type="ORF">WN55_02944</name>
</gene>
<dbReference type="SMART" id="SM00591">
    <property type="entry name" value="RWD"/>
    <property type="match status" value="1"/>
</dbReference>
<dbReference type="InterPro" id="IPR039133">
    <property type="entry name" value="RNF25"/>
</dbReference>
<dbReference type="CDD" id="cd23823">
    <property type="entry name" value="RWD_GCN2"/>
    <property type="match status" value="1"/>
</dbReference>
<dbReference type="Proteomes" id="UP000076502">
    <property type="component" value="Unassembled WGS sequence"/>
</dbReference>
<keyword evidence="1" id="KW-0175">Coiled coil</keyword>